<comment type="caution">
    <text evidence="1">The sequence shown here is derived from an EMBL/GenBank/DDBJ whole genome shotgun (WGS) entry which is preliminary data.</text>
</comment>
<gene>
    <name evidence="1" type="ORF">JYU34_012078</name>
</gene>
<protein>
    <submittedName>
        <fullName evidence="1">Uncharacterized protein</fullName>
    </submittedName>
</protein>
<dbReference type="Proteomes" id="UP000823941">
    <property type="component" value="Chromosome 16"/>
</dbReference>
<organism evidence="1 2">
    <name type="scientific">Plutella xylostella</name>
    <name type="common">Diamondback moth</name>
    <name type="synonym">Plutella maculipennis</name>
    <dbReference type="NCBI Taxonomy" id="51655"/>
    <lineage>
        <taxon>Eukaryota</taxon>
        <taxon>Metazoa</taxon>
        <taxon>Ecdysozoa</taxon>
        <taxon>Arthropoda</taxon>
        <taxon>Hexapoda</taxon>
        <taxon>Insecta</taxon>
        <taxon>Pterygota</taxon>
        <taxon>Neoptera</taxon>
        <taxon>Endopterygota</taxon>
        <taxon>Lepidoptera</taxon>
        <taxon>Glossata</taxon>
        <taxon>Ditrysia</taxon>
        <taxon>Yponomeutoidea</taxon>
        <taxon>Plutellidae</taxon>
        <taxon>Plutella</taxon>
    </lineage>
</organism>
<dbReference type="EMBL" id="JAHIBW010000016">
    <property type="protein sequence ID" value="KAG7303549.1"/>
    <property type="molecule type" value="Genomic_DNA"/>
</dbReference>
<proteinExistence type="predicted"/>
<evidence type="ECO:0000313" key="2">
    <source>
        <dbReference type="Proteomes" id="UP000823941"/>
    </source>
</evidence>
<evidence type="ECO:0000313" key="1">
    <source>
        <dbReference type="EMBL" id="KAG7303549.1"/>
    </source>
</evidence>
<sequence>MRPHQTRRLRLRHPALLRQRRAAARHGGLRGARAVGGRRLRRATRRLSRLLPGARVRARYGV</sequence>
<reference evidence="1 2" key="1">
    <citation type="submission" date="2021-06" db="EMBL/GenBank/DDBJ databases">
        <title>A haploid diamondback moth (Plutella xylostella L.) genome assembly resolves 31 chromosomes and identifies a diamide resistance mutation.</title>
        <authorList>
            <person name="Ward C.M."/>
            <person name="Perry K.D."/>
            <person name="Baker G."/>
            <person name="Powis K."/>
            <person name="Heckel D.G."/>
            <person name="Baxter S.W."/>
        </authorList>
    </citation>
    <scope>NUCLEOTIDE SEQUENCE [LARGE SCALE GENOMIC DNA]</scope>
    <source>
        <strain evidence="1 2">LV</strain>
        <tissue evidence="1">Single pupa</tissue>
    </source>
</reference>
<name>A0ABQ7QEF1_PLUXY</name>
<keyword evidence="2" id="KW-1185">Reference proteome</keyword>
<accession>A0ABQ7QEF1</accession>